<feature type="region of interest" description="Disordered" evidence="2">
    <location>
        <begin position="205"/>
        <end position="230"/>
    </location>
</feature>
<dbReference type="InterPro" id="IPR002711">
    <property type="entry name" value="HNH"/>
</dbReference>
<proteinExistence type="inferred from homology"/>
<feature type="region of interest" description="Disordered" evidence="2">
    <location>
        <begin position="295"/>
        <end position="314"/>
    </location>
</feature>
<evidence type="ECO:0000256" key="2">
    <source>
        <dbReference type="SAM" id="MobiDB-lite"/>
    </source>
</evidence>
<dbReference type="GO" id="GO:0008270">
    <property type="term" value="F:zinc ion binding"/>
    <property type="evidence" value="ECO:0007669"/>
    <property type="project" value="InterPro"/>
</dbReference>
<evidence type="ECO:0000256" key="1">
    <source>
        <dbReference type="ARBA" id="ARBA00023450"/>
    </source>
</evidence>
<dbReference type="OrthoDB" id="5177627at2"/>
<keyword evidence="5" id="KW-1185">Reference proteome</keyword>
<evidence type="ECO:0000313" key="5">
    <source>
        <dbReference type="Proteomes" id="UP000460157"/>
    </source>
</evidence>
<dbReference type="Proteomes" id="UP000460157">
    <property type="component" value="Unassembled WGS sequence"/>
</dbReference>
<dbReference type="CDD" id="cd00085">
    <property type="entry name" value="HNHc"/>
    <property type="match status" value="1"/>
</dbReference>
<accession>A0A7K1UIH7</accession>
<dbReference type="InterPro" id="IPR003615">
    <property type="entry name" value="HNH_nuc"/>
</dbReference>
<gene>
    <name evidence="4" type="ORF">GNZ21_07570</name>
</gene>
<dbReference type="GO" id="GO:0004519">
    <property type="term" value="F:endonuclease activity"/>
    <property type="evidence" value="ECO:0007669"/>
    <property type="project" value="InterPro"/>
</dbReference>
<dbReference type="SMART" id="SM00507">
    <property type="entry name" value="HNHc"/>
    <property type="match status" value="1"/>
</dbReference>
<feature type="compositionally biased region" description="Basic and acidic residues" evidence="2">
    <location>
        <begin position="211"/>
        <end position="220"/>
    </location>
</feature>
<evidence type="ECO:0000313" key="4">
    <source>
        <dbReference type="EMBL" id="MVT26216.1"/>
    </source>
</evidence>
<dbReference type="Gene3D" id="1.10.30.50">
    <property type="match status" value="1"/>
</dbReference>
<name>A0A7K1UIH7_9MICC</name>
<reference evidence="4 5" key="1">
    <citation type="submission" date="2019-12" db="EMBL/GenBank/DDBJ databases">
        <title>Nesterenkonia muleiensis sp. nov., a novel actinobacterium isolated from sap of Populus euphratica.</title>
        <authorList>
            <person name="Wang R."/>
        </authorList>
    </citation>
    <scope>NUCLEOTIDE SEQUENCE [LARGE SCALE GENOMIC DNA]</scope>
    <source>
        <strain evidence="4 5">F10</strain>
    </source>
</reference>
<dbReference type="Pfam" id="PF01844">
    <property type="entry name" value="HNH"/>
    <property type="match status" value="1"/>
</dbReference>
<sequence length="520" mass="55346">MDTNPALTLIREPAVAGATGGGGVSAEFQNDWQGRSSPAPALPAEYAHLTEEPELAAVWEAEVTARVAEARKITELLDYRDRKVTEATQSRERVDNFTGRAAAKAAHHQAGVLLGVPERHIASMLGTAATARQWLPQLWDQFCRGEIDLSRLKVLVSGAADLIETNSGRPEDQQELTAALDAQFAAVAPSQNERILKEQIHHHVAAADPSGDQRRYERARSSRGVSLTHHSNGMSTLRAVLPTLTATRIYQEVDAAAAGMPRRQAHPETGKPEDTTRYNRTADVLTAWIDRGAAGGNAEGAEKSGTAVGSPSRRPTAAAINITVPLETLTGDSQAPAVSSDGAFTLPASEARRIANDPTADNTYYLTGTTTGTDGVENREKIVKIGKTNPLDGLCATGELAREALIQQLNARPNLLEAKSSARFVTGNLRTAVQIRAGQCQAYGCTEPATRSEVDHIISHETGGATDAQNSQVLCHHHHEIKSHGHLPGNDPPQRASPDPPPDWATTGADPPRANPGGAP</sequence>
<dbReference type="AlphaFoldDB" id="A0A7K1UIH7"/>
<dbReference type="Pfam" id="PF02720">
    <property type="entry name" value="DUF222"/>
    <property type="match status" value="1"/>
</dbReference>
<organism evidence="4 5">
    <name type="scientific">Nesterenkonia alkaliphila</name>
    <dbReference type="NCBI Taxonomy" id="1463631"/>
    <lineage>
        <taxon>Bacteria</taxon>
        <taxon>Bacillati</taxon>
        <taxon>Actinomycetota</taxon>
        <taxon>Actinomycetes</taxon>
        <taxon>Micrococcales</taxon>
        <taxon>Micrococcaceae</taxon>
        <taxon>Nesterenkonia</taxon>
    </lineage>
</organism>
<comment type="caution">
    <text evidence="4">The sequence shown here is derived from an EMBL/GenBank/DDBJ whole genome shotgun (WGS) entry which is preliminary data.</text>
</comment>
<dbReference type="GO" id="GO:0003676">
    <property type="term" value="F:nucleic acid binding"/>
    <property type="evidence" value="ECO:0007669"/>
    <property type="project" value="InterPro"/>
</dbReference>
<dbReference type="RefSeq" id="WP_157322938.1">
    <property type="nucleotide sequence ID" value="NZ_BMFX01000006.1"/>
</dbReference>
<dbReference type="InterPro" id="IPR003870">
    <property type="entry name" value="DUF222"/>
</dbReference>
<protein>
    <submittedName>
        <fullName evidence="4">DUF222 domain-containing protein</fullName>
    </submittedName>
</protein>
<dbReference type="EMBL" id="WRPM01000051">
    <property type="protein sequence ID" value="MVT26216.1"/>
    <property type="molecule type" value="Genomic_DNA"/>
</dbReference>
<feature type="region of interest" description="Disordered" evidence="2">
    <location>
        <begin position="481"/>
        <end position="520"/>
    </location>
</feature>
<feature type="domain" description="HNH nuclease" evidence="3">
    <location>
        <begin position="428"/>
        <end position="480"/>
    </location>
</feature>
<comment type="similarity">
    <text evidence="1">Belongs to the Rv1128c/1148c/1588c/1702c/1945/3466 family.</text>
</comment>
<evidence type="ECO:0000259" key="3">
    <source>
        <dbReference type="SMART" id="SM00507"/>
    </source>
</evidence>